<keyword evidence="10" id="KW-0479">Metal-binding</keyword>
<dbReference type="RefSeq" id="WP_169414023.1">
    <property type="nucleotide sequence ID" value="NZ_JAAXKZ010000064.1"/>
</dbReference>
<keyword evidence="3 10" id="KW-0812">Transmembrane</keyword>
<keyword evidence="10" id="KW-0915">Sodium</keyword>
<dbReference type="NCBIfam" id="TIGR00494">
    <property type="entry name" value="crcB"/>
    <property type="match status" value="1"/>
</dbReference>
<evidence type="ECO:0000256" key="7">
    <source>
        <dbReference type="ARBA" id="ARBA00035120"/>
    </source>
</evidence>
<dbReference type="PANTHER" id="PTHR28259:SF1">
    <property type="entry name" value="FLUORIDE EXPORT PROTEIN 1-RELATED"/>
    <property type="match status" value="1"/>
</dbReference>
<reference evidence="11 12" key="1">
    <citation type="submission" date="2020-04" db="EMBL/GenBank/DDBJ databases">
        <authorList>
            <person name="Klaysubun C."/>
            <person name="Duangmal K."/>
            <person name="Lipun K."/>
        </authorList>
    </citation>
    <scope>NUCLEOTIDE SEQUENCE [LARGE SCALE GENOMIC DNA]</scope>
    <source>
        <strain evidence="11 12">DSM 45300</strain>
    </source>
</reference>
<dbReference type="GO" id="GO:0140114">
    <property type="term" value="P:cellular detoxification of fluoride"/>
    <property type="evidence" value="ECO:0007669"/>
    <property type="project" value="UniProtKB-UniRule"/>
</dbReference>
<dbReference type="InterPro" id="IPR003691">
    <property type="entry name" value="FluC"/>
</dbReference>
<evidence type="ECO:0000313" key="11">
    <source>
        <dbReference type="EMBL" id="NMH93327.1"/>
    </source>
</evidence>
<comment type="subcellular location">
    <subcellularLocation>
        <location evidence="1 10">Cell membrane</location>
        <topology evidence="1 10">Multi-pass membrane protein</topology>
    </subcellularLocation>
</comment>
<sequence length="162" mass="16264">MNQPLPAGSDDRTEVPAPAGIRPFDGQLRPVAAVAVGGAAGALARWGVGLALPTPHGGFPLGTFAINVVGCLLIGVLIVTITELTDAHPLLRPFLASGFLGGFTTFSAYSVEIQLLLSDGHVGVAVGYLSATLAAALAATWAGMALARAAGSRRAGPGRVAR</sequence>
<feature type="transmembrane region" description="Helical" evidence="10">
    <location>
        <begin position="94"/>
        <end position="117"/>
    </location>
</feature>
<keyword evidence="6 10" id="KW-0407">Ion channel</keyword>
<organism evidence="11 12">
    <name type="scientific">Pseudonocardia bannensis</name>
    <dbReference type="NCBI Taxonomy" id="630973"/>
    <lineage>
        <taxon>Bacteria</taxon>
        <taxon>Bacillati</taxon>
        <taxon>Actinomycetota</taxon>
        <taxon>Actinomycetes</taxon>
        <taxon>Pseudonocardiales</taxon>
        <taxon>Pseudonocardiaceae</taxon>
        <taxon>Pseudonocardia</taxon>
    </lineage>
</organism>
<dbReference type="AlphaFoldDB" id="A0A848DKS9"/>
<comment type="catalytic activity">
    <reaction evidence="8">
        <text>fluoride(in) = fluoride(out)</text>
        <dbReference type="Rhea" id="RHEA:76159"/>
        <dbReference type="ChEBI" id="CHEBI:17051"/>
    </reaction>
    <physiologicalReaction direction="left-to-right" evidence="8">
        <dbReference type="Rhea" id="RHEA:76160"/>
    </physiologicalReaction>
</comment>
<evidence type="ECO:0000256" key="6">
    <source>
        <dbReference type="ARBA" id="ARBA00023303"/>
    </source>
</evidence>
<dbReference type="GO" id="GO:0062054">
    <property type="term" value="F:fluoride channel activity"/>
    <property type="evidence" value="ECO:0007669"/>
    <property type="project" value="UniProtKB-UniRule"/>
</dbReference>
<keyword evidence="5 10" id="KW-0472">Membrane</keyword>
<evidence type="ECO:0000256" key="3">
    <source>
        <dbReference type="ARBA" id="ARBA00022692"/>
    </source>
</evidence>
<dbReference type="EMBL" id="JAAXKZ010000064">
    <property type="protein sequence ID" value="NMH93327.1"/>
    <property type="molecule type" value="Genomic_DNA"/>
</dbReference>
<comment type="similarity">
    <text evidence="7 10">Belongs to the fluoride channel Fluc/FEX (TC 1.A.43) family.</text>
</comment>
<keyword evidence="10" id="KW-0406">Ion transport</keyword>
<dbReference type="GO" id="GO:0005886">
    <property type="term" value="C:plasma membrane"/>
    <property type="evidence" value="ECO:0007669"/>
    <property type="project" value="UniProtKB-SubCell"/>
</dbReference>
<keyword evidence="4 10" id="KW-1133">Transmembrane helix</keyword>
<feature type="binding site" evidence="10">
    <location>
        <position position="101"/>
    </location>
    <ligand>
        <name>Na(+)</name>
        <dbReference type="ChEBI" id="CHEBI:29101"/>
        <note>structural</note>
    </ligand>
</feature>
<keyword evidence="10" id="KW-0813">Transport</keyword>
<evidence type="ECO:0000313" key="12">
    <source>
        <dbReference type="Proteomes" id="UP000586918"/>
    </source>
</evidence>
<feature type="transmembrane region" description="Helical" evidence="10">
    <location>
        <begin position="123"/>
        <end position="147"/>
    </location>
</feature>
<protein>
    <recommendedName>
        <fullName evidence="10">Fluoride-specific ion channel FluC</fullName>
    </recommendedName>
</protein>
<keyword evidence="12" id="KW-1185">Reference proteome</keyword>
<evidence type="ECO:0000256" key="5">
    <source>
        <dbReference type="ARBA" id="ARBA00023136"/>
    </source>
</evidence>
<dbReference type="Pfam" id="PF02537">
    <property type="entry name" value="CRCB"/>
    <property type="match status" value="1"/>
</dbReference>
<accession>A0A848DKS9</accession>
<proteinExistence type="inferred from homology"/>
<evidence type="ECO:0000256" key="9">
    <source>
        <dbReference type="ARBA" id="ARBA00049940"/>
    </source>
</evidence>
<feature type="transmembrane region" description="Helical" evidence="10">
    <location>
        <begin position="64"/>
        <end position="82"/>
    </location>
</feature>
<comment type="function">
    <text evidence="9 10">Fluoride-specific ion channel. Important for reducing fluoride concentration in the cell, thus reducing its toxicity.</text>
</comment>
<dbReference type="GO" id="GO:0046872">
    <property type="term" value="F:metal ion binding"/>
    <property type="evidence" value="ECO:0007669"/>
    <property type="project" value="UniProtKB-KW"/>
</dbReference>
<comment type="activity regulation">
    <text evidence="10">Na(+) is not transported, but it plays an essential structural role and its presence is essential for fluoride channel function.</text>
</comment>
<name>A0A848DKS9_9PSEU</name>
<comment type="caution">
    <text evidence="11">The sequence shown here is derived from an EMBL/GenBank/DDBJ whole genome shotgun (WGS) entry which is preliminary data.</text>
</comment>
<gene>
    <name evidence="10 11" type="primary">crcB</name>
    <name evidence="10" type="synonym">fluC</name>
    <name evidence="11" type="ORF">HF519_17460</name>
</gene>
<dbReference type="HAMAP" id="MF_00454">
    <property type="entry name" value="FluC"/>
    <property type="match status" value="1"/>
</dbReference>
<dbReference type="Proteomes" id="UP000586918">
    <property type="component" value="Unassembled WGS sequence"/>
</dbReference>
<feature type="binding site" evidence="10">
    <location>
        <position position="104"/>
    </location>
    <ligand>
        <name>Na(+)</name>
        <dbReference type="ChEBI" id="CHEBI:29101"/>
        <note>structural</note>
    </ligand>
</feature>
<evidence type="ECO:0000256" key="2">
    <source>
        <dbReference type="ARBA" id="ARBA00022475"/>
    </source>
</evidence>
<dbReference type="PANTHER" id="PTHR28259">
    <property type="entry name" value="FLUORIDE EXPORT PROTEIN 1-RELATED"/>
    <property type="match status" value="1"/>
</dbReference>
<evidence type="ECO:0000256" key="8">
    <source>
        <dbReference type="ARBA" id="ARBA00035585"/>
    </source>
</evidence>
<evidence type="ECO:0000256" key="4">
    <source>
        <dbReference type="ARBA" id="ARBA00022989"/>
    </source>
</evidence>
<evidence type="ECO:0000256" key="10">
    <source>
        <dbReference type="HAMAP-Rule" id="MF_00454"/>
    </source>
</evidence>
<evidence type="ECO:0000256" key="1">
    <source>
        <dbReference type="ARBA" id="ARBA00004651"/>
    </source>
</evidence>
<keyword evidence="2 10" id="KW-1003">Cell membrane</keyword>